<comment type="caution">
    <text evidence="5">Lacks conserved residue(s) required for the propagation of feature annotation.</text>
</comment>
<dbReference type="Gene3D" id="2.60.40.820">
    <property type="entry name" value="Transcription factor, T-box"/>
    <property type="match status" value="1"/>
</dbReference>
<keyword evidence="4 5" id="KW-0539">Nucleus</keyword>
<comment type="subcellular location">
    <subcellularLocation>
        <location evidence="5">Nucleus</location>
    </subcellularLocation>
</comment>
<name>A0A0R3WET9_TAEAS</name>
<organism evidence="9">
    <name type="scientific">Taenia asiatica</name>
    <name type="common">Asian tapeworm</name>
    <dbReference type="NCBI Taxonomy" id="60517"/>
    <lineage>
        <taxon>Eukaryota</taxon>
        <taxon>Metazoa</taxon>
        <taxon>Spiralia</taxon>
        <taxon>Lophotrochozoa</taxon>
        <taxon>Platyhelminthes</taxon>
        <taxon>Cestoda</taxon>
        <taxon>Eucestoda</taxon>
        <taxon>Cyclophyllidea</taxon>
        <taxon>Taeniidae</taxon>
        <taxon>Taenia</taxon>
    </lineage>
</organism>
<dbReference type="SUPFAM" id="SSF49417">
    <property type="entry name" value="p53-like transcription factors"/>
    <property type="match status" value="1"/>
</dbReference>
<proteinExistence type="predicted"/>
<dbReference type="GO" id="GO:0001708">
    <property type="term" value="P:cell fate specification"/>
    <property type="evidence" value="ECO:0007669"/>
    <property type="project" value="TreeGrafter"/>
</dbReference>
<dbReference type="InterPro" id="IPR036960">
    <property type="entry name" value="T-box_sf"/>
</dbReference>
<reference evidence="7 8" key="2">
    <citation type="submission" date="2018-11" db="EMBL/GenBank/DDBJ databases">
        <authorList>
            <consortium name="Pathogen Informatics"/>
        </authorList>
    </citation>
    <scope>NUCLEOTIDE SEQUENCE [LARGE SCALE GENOMIC DNA]</scope>
</reference>
<evidence type="ECO:0000313" key="9">
    <source>
        <dbReference type="WBParaSite" id="TASK_0000935001-mRNA-1"/>
    </source>
</evidence>
<dbReference type="GO" id="GO:0005634">
    <property type="term" value="C:nucleus"/>
    <property type="evidence" value="ECO:0007669"/>
    <property type="project" value="UniProtKB-SubCell"/>
</dbReference>
<dbReference type="GO" id="GO:0000981">
    <property type="term" value="F:DNA-binding transcription factor activity, RNA polymerase II-specific"/>
    <property type="evidence" value="ECO:0007669"/>
    <property type="project" value="TreeGrafter"/>
</dbReference>
<keyword evidence="2 5" id="KW-0238">DNA-binding</keyword>
<dbReference type="GO" id="GO:0000978">
    <property type="term" value="F:RNA polymerase II cis-regulatory region sequence-specific DNA binding"/>
    <property type="evidence" value="ECO:0007669"/>
    <property type="project" value="InterPro"/>
</dbReference>
<feature type="domain" description="T-box" evidence="6">
    <location>
        <begin position="48"/>
        <end position="175"/>
    </location>
</feature>
<evidence type="ECO:0000313" key="8">
    <source>
        <dbReference type="Proteomes" id="UP000282613"/>
    </source>
</evidence>
<dbReference type="PANTHER" id="PTHR11267:SF181">
    <property type="entry name" value="OPTOMOTOR-BLIND PROTEIN"/>
    <property type="match status" value="1"/>
</dbReference>
<dbReference type="PROSITE" id="PS50252">
    <property type="entry name" value="TBOX_3"/>
    <property type="match status" value="1"/>
</dbReference>
<dbReference type="OrthoDB" id="7442607at2759"/>
<evidence type="ECO:0000256" key="4">
    <source>
        <dbReference type="ARBA" id="ARBA00023242"/>
    </source>
</evidence>
<sequence length="180" mass="19798">MLAIAQSVPNVWPTGLNSGREEFSSICIAGVDYERSISAQRAAFTLRLRDQAMWRAAKPYQMQMCAGKFGSRISPALTVSVEGLQDDGMYTFFLDLMPKAQNIYTYQFGQWTPLQITKPYPLPNQASLIYVNHSALRLGSELMAYGVNFSSAKITSDASTPVDRNQAVALTATTRPVTAS</sequence>
<keyword evidence="3" id="KW-0804">Transcription</keyword>
<evidence type="ECO:0000256" key="3">
    <source>
        <dbReference type="ARBA" id="ARBA00023163"/>
    </source>
</evidence>
<reference evidence="9" key="1">
    <citation type="submission" date="2017-02" db="UniProtKB">
        <authorList>
            <consortium name="WormBaseParasite"/>
        </authorList>
    </citation>
    <scope>IDENTIFICATION</scope>
</reference>
<gene>
    <name evidence="7" type="ORF">TASK_LOCUS9351</name>
</gene>
<dbReference type="InterPro" id="IPR008967">
    <property type="entry name" value="p53-like_TF_DNA-bd_sf"/>
</dbReference>
<dbReference type="Proteomes" id="UP000282613">
    <property type="component" value="Unassembled WGS sequence"/>
</dbReference>
<dbReference type="Pfam" id="PF00907">
    <property type="entry name" value="T-box"/>
    <property type="match status" value="1"/>
</dbReference>
<dbReference type="GO" id="GO:0045893">
    <property type="term" value="P:positive regulation of DNA-templated transcription"/>
    <property type="evidence" value="ECO:0007669"/>
    <property type="project" value="InterPro"/>
</dbReference>
<dbReference type="GO" id="GO:0000785">
    <property type="term" value="C:chromatin"/>
    <property type="evidence" value="ECO:0007669"/>
    <property type="project" value="TreeGrafter"/>
</dbReference>
<evidence type="ECO:0000256" key="2">
    <source>
        <dbReference type="ARBA" id="ARBA00023125"/>
    </source>
</evidence>
<dbReference type="AlphaFoldDB" id="A0A0R3WET9"/>
<dbReference type="PANTHER" id="PTHR11267">
    <property type="entry name" value="T-BOX PROTEIN-RELATED"/>
    <property type="match status" value="1"/>
</dbReference>
<dbReference type="InterPro" id="IPR001699">
    <property type="entry name" value="TF_T-box"/>
</dbReference>
<dbReference type="SMART" id="SM00425">
    <property type="entry name" value="TBOX"/>
    <property type="match status" value="1"/>
</dbReference>
<protein>
    <submittedName>
        <fullName evidence="9">T-box domain-containing protein</fullName>
    </submittedName>
</protein>
<keyword evidence="1" id="KW-0805">Transcription regulation</keyword>
<dbReference type="WBParaSite" id="TASK_0000935001-mRNA-1">
    <property type="protein sequence ID" value="TASK_0000935001-mRNA-1"/>
    <property type="gene ID" value="TASK_0000935001"/>
</dbReference>
<dbReference type="EMBL" id="UYRS01019109">
    <property type="protein sequence ID" value="VDK42942.1"/>
    <property type="molecule type" value="Genomic_DNA"/>
</dbReference>
<dbReference type="STRING" id="60517.A0A0R3WET9"/>
<evidence type="ECO:0000313" key="7">
    <source>
        <dbReference type="EMBL" id="VDK42942.1"/>
    </source>
</evidence>
<evidence type="ECO:0000256" key="1">
    <source>
        <dbReference type="ARBA" id="ARBA00023015"/>
    </source>
</evidence>
<keyword evidence="8" id="KW-1185">Reference proteome</keyword>
<dbReference type="InterPro" id="IPR046360">
    <property type="entry name" value="T-box_DNA-bd"/>
</dbReference>
<evidence type="ECO:0000259" key="6">
    <source>
        <dbReference type="PROSITE" id="PS50252"/>
    </source>
</evidence>
<accession>A0A0R3WET9</accession>
<evidence type="ECO:0000256" key="5">
    <source>
        <dbReference type="PROSITE-ProRule" id="PRU00201"/>
    </source>
</evidence>